<name>A0ABW4DLV0_9LACO</name>
<accession>A0ABW4DLV0</accession>
<comment type="similarity">
    <text evidence="1">Belongs to the ROK (NagC/XylR) family.</text>
</comment>
<protein>
    <submittedName>
        <fullName evidence="2">ROK family protein</fullName>
    </submittedName>
</protein>
<keyword evidence="3" id="KW-1185">Reference proteome</keyword>
<evidence type="ECO:0000256" key="1">
    <source>
        <dbReference type="ARBA" id="ARBA00006479"/>
    </source>
</evidence>
<dbReference type="InterPro" id="IPR000600">
    <property type="entry name" value="ROK"/>
</dbReference>
<dbReference type="Gene3D" id="3.30.420.40">
    <property type="match status" value="2"/>
</dbReference>
<dbReference type="PANTHER" id="PTHR18964:SF149">
    <property type="entry name" value="BIFUNCTIONAL UDP-N-ACETYLGLUCOSAMINE 2-EPIMERASE_N-ACETYLMANNOSAMINE KINASE"/>
    <property type="match status" value="1"/>
</dbReference>
<evidence type="ECO:0000313" key="3">
    <source>
        <dbReference type="Proteomes" id="UP001597244"/>
    </source>
</evidence>
<dbReference type="SUPFAM" id="SSF53067">
    <property type="entry name" value="Actin-like ATPase domain"/>
    <property type="match status" value="1"/>
</dbReference>
<dbReference type="Pfam" id="PF00480">
    <property type="entry name" value="ROK"/>
    <property type="match status" value="1"/>
</dbReference>
<evidence type="ECO:0000313" key="2">
    <source>
        <dbReference type="EMBL" id="MFD1464967.1"/>
    </source>
</evidence>
<reference evidence="3" key="1">
    <citation type="journal article" date="2019" name="Int. J. Syst. Evol. Microbiol.">
        <title>The Global Catalogue of Microorganisms (GCM) 10K type strain sequencing project: providing services to taxonomists for standard genome sequencing and annotation.</title>
        <authorList>
            <consortium name="The Broad Institute Genomics Platform"/>
            <consortium name="The Broad Institute Genome Sequencing Center for Infectious Disease"/>
            <person name="Wu L."/>
            <person name="Ma J."/>
        </authorList>
    </citation>
    <scope>NUCLEOTIDE SEQUENCE [LARGE SCALE GENOMIC DNA]</scope>
    <source>
        <strain evidence="3">CCM 8951</strain>
    </source>
</reference>
<gene>
    <name evidence="2" type="ORF">ACFQ4L_02525</name>
</gene>
<sequence>MKYYALFDVGGTKIKSNLFIKNKEFVYSVPQVFSSHSEGSKQDILTNFKYILQTTFDGGPSNIIDELDGVAFAFPGPFDYHNGISYIQGLSKYEQLYGVELKSYMECMLTRKTGRKINVKFQNDAKSFGMGAFAQSSESIKKGIYITLGTGCGSCFIKNGEIIYSSSYGLNSEGMIYDAPFKETIIDDYLSERGLIAIAHSNNLNVDSSKEIFDLYLQNNTAAKDSLIQFGETIAMALEPFINHFSPDEIAFGGGVSGSFSGFQESLNAKLNEKIGIRAIRDTSTCVMQGLLNLFEKE</sequence>
<proteinExistence type="inferred from homology"/>
<dbReference type="InterPro" id="IPR043129">
    <property type="entry name" value="ATPase_NBD"/>
</dbReference>
<dbReference type="RefSeq" id="WP_164506604.1">
    <property type="nucleotide sequence ID" value="NZ_JBHTOF010000021.1"/>
</dbReference>
<dbReference type="EMBL" id="JBHTOF010000021">
    <property type="protein sequence ID" value="MFD1464967.1"/>
    <property type="molecule type" value="Genomic_DNA"/>
</dbReference>
<comment type="caution">
    <text evidence="2">The sequence shown here is derived from an EMBL/GenBank/DDBJ whole genome shotgun (WGS) entry which is preliminary data.</text>
</comment>
<dbReference type="Proteomes" id="UP001597244">
    <property type="component" value="Unassembled WGS sequence"/>
</dbReference>
<organism evidence="2 3">
    <name type="scientific">Lapidilactobacillus mulanensis</name>
    <dbReference type="NCBI Taxonomy" id="2485999"/>
    <lineage>
        <taxon>Bacteria</taxon>
        <taxon>Bacillati</taxon>
        <taxon>Bacillota</taxon>
        <taxon>Bacilli</taxon>
        <taxon>Lactobacillales</taxon>
        <taxon>Lactobacillaceae</taxon>
        <taxon>Lapidilactobacillus</taxon>
    </lineage>
</organism>
<dbReference type="PANTHER" id="PTHR18964">
    <property type="entry name" value="ROK (REPRESSOR, ORF, KINASE) FAMILY"/>
    <property type="match status" value="1"/>
</dbReference>